<organism evidence="4">
    <name type="scientific">Naegleria gruberi</name>
    <name type="common">Amoeba</name>
    <dbReference type="NCBI Taxonomy" id="5762"/>
    <lineage>
        <taxon>Eukaryota</taxon>
        <taxon>Discoba</taxon>
        <taxon>Heterolobosea</taxon>
        <taxon>Tetramitia</taxon>
        <taxon>Eutetramitia</taxon>
        <taxon>Vahlkampfiidae</taxon>
        <taxon>Naegleria</taxon>
    </lineage>
</organism>
<dbReference type="GO" id="GO:0005737">
    <property type="term" value="C:cytoplasm"/>
    <property type="evidence" value="ECO:0007669"/>
    <property type="project" value="TreeGrafter"/>
</dbReference>
<protein>
    <submittedName>
        <fullName evidence="3">N-acyl-phosphatidylethanolamine-hydrolyzing phospholipase D-like protein</fullName>
    </submittedName>
</protein>
<evidence type="ECO:0000259" key="2">
    <source>
        <dbReference type="Pfam" id="PF12706"/>
    </source>
</evidence>
<gene>
    <name evidence="3" type="ORF">NAEGRDRAFT_77977</name>
</gene>
<dbReference type="Proteomes" id="UP000006671">
    <property type="component" value="Unassembled WGS sequence"/>
</dbReference>
<dbReference type="PIRSF" id="PIRSF038896">
    <property type="entry name" value="NAPE-PLD"/>
    <property type="match status" value="1"/>
</dbReference>
<dbReference type="GO" id="GO:0008270">
    <property type="term" value="F:zinc ion binding"/>
    <property type="evidence" value="ECO:0007669"/>
    <property type="project" value="InterPro"/>
</dbReference>
<name>D2UZV2_NAEGR</name>
<evidence type="ECO:0000313" key="4">
    <source>
        <dbReference type="Proteomes" id="UP000006671"/>
    </source>
</evidence>
<dbReference type="PANTHER" id="PTHR15032:SF4">
    <property type="entry name" value="N-ACYL-PHOSPHATIDYLETHANOLAMINE-HYDROLYZING PHOSPHOLIPASE D"/>
    <property type="match status" value="1"/>
</dbReference>
<keyword evidence="4" id="KW-1185">Reference proteome</keyword>
<dbReference type="InterPro" id="IPR001279">
    <property type="entry name" value="Metallo-B-lactamas"/>
</dbReference>
<dbReference type="InParanoid" id="D2UZV2"/>
<evidence type="ECO:0000256" key="1">
    <source>
        <dbReference type="PIRSR" id="PIRSR038896-50"/>
    </source>
</evidence>
<feature type="binding site" evidence="1">
    <location>
        <position position="371"/>
    </location>
    <ligand>
        <name>an N-acyl-1,2-diacyl-sn-glycero-3-phosphoethanolamine</name>
        <dbReference type="ChEBI" id="CHEBI:62537"/>
    </ligand>
</feature>
<dbReference type="Pfam" id="PF12706">
    <property type="entry name" value="Lactamase_B_2"/>
    <property type="match status" value="1"/>
</dbReference>
<dbReference type="GeneID" id="8859576"/>
<feature type="domain" description="Metallo-beta-lactamase" evidence="2">
    <location>
        <begin position="149"/>
        <end position="394"/>
    </location>
</feature>
<dbReference type="KEGG" id="ngr:NAEGRDRAFT_77977"/>
<dbReference type="PANTHER" id="PTHR15032">
    <property type="entry name" value="N-ACYL-PHOSPHATIDYLETHANOLAMINE-HYDROLYZING PHOSPHOLIPASE D"/>
    <property type="match status" value="1"/>
</dbReference>
<dbReference type="Gene3D" id="3.60.15.10">
    <property type="entry name" value="Ribonuclease Z/Hydroxyacylglutathione hydrolase-like"/>
    <property type="match status" value="1"/>
</dbReference>
<feature type="binding site" evidence="1">
    <location>
        <position position="194"/>
    </location>
    <ligand>
        <name>an N-acyl-1,2-diacyl-sn-glycero-3-phosphoethanolamine</name>
        <dbReference type="ChEBI" id="CHEBI:62537"/>
    </ligand>
</feature>
<dbReference type="InterPro" id="IPR036866">
    <property type="entry name" value="RibonucZ/Hydroxyglut_hydro"/>
</dbReference>
<dbReference type="AlphaFoldDB" id="D2UZV2"/>
<dbReference type="RefSeq" id="XP_002682971.1">
    <property type="nucleotide sequence ID" value="XM_002682925.1"/>
</dbReference>
<accession>D2UZV2</accession>
<dbReference type="InterPro" id="IPR024884">
    <property type="entry name" value="NAPE-PLD"/>
</dbReference>
<sequence>MGQQASHQQPSLSANDETTTQIIGSCIEKQMEENKYSYKHYVEQVRRDNNYSNTIPSHWIVKNDGKLTEFQYPYEGFKSASTTDVIKFQREMAKNKPQIPSDTELPQIKPNTDLLFNPDIRSVKGDNNVTPQVTWIGHSTFLIQYRGVNILTDPVFSERCSPSQYFGPSRIKPLPIDIENLPTIHYIIISHNHYDHLDYNALIKIQQHHDPIILLPLRMKYSWMEKFYQEKNHKELSSLKLVELDWWKSVSFNTSMKHKTDSQLKFDSNITFTFLPAQHWSLRSGFDKNEALWGSWGVEFQFIKDHDNIETVQNVDTIEQEKIRKFKLWFAGDTGYSSECFTEIGNRYGPIDMSFIPIGAYEPRWMMKPQHINPEEAVQIALDVKSKKQIGMHWGTFILTTEPIMQPKIDLESNLEKRGLDKSFFETMNHGSTNIWESTE</sequence>
<reference evidence="3 4" key="1">
    <citation type="journal article" date="2010" name="Cell">
        <title>The genome of Naegleria gruberi illuminates early eukaryotic versatility.</title>
        <authorList>
            <person name="Fritz-Laylin L.K."/>
            <person name="Prochnik S.E."/>
            <person name="Ginger M.L."/>
            <person name="Dacks J.B."/>
            <person name="Carpenter M.L."/>
            <person name="Field M.C."/>
            <person name="Kuo A."/>
            <person name="Paredez A."/>
            <person name="Chapman J."/>
            <person name="Pham J."/>
            <person name="Shu S."/>
            <person name="Neupane R."/>
            <person name="Cipriano M."/>
            <person name="Mancuso J."/>
            <person name="Tu H."/>
            <person name="Salamov A."/>
            <person name="Lindquist E."/>
            <person name="Shapiro H."/>
            <person name="Lucas S."/>
            <person name="Grigoriev I.V."/>
            <person name="Cande W.Z."/>
            <person name="Fulton C."/>
            <person name="Rokhsar D.S."/>
            <person name="Dawson S.C."/>
        </authorList>
    </citation>
    <scope>NUCLEOTIDE SEQUENCE [LARGE SCALE GENOMIC DNA]</scope>
    <source>
        <strain evidence="3 4">NEG-M</strain>
    </source>
</reference>
<dbReference type="SUPFAM" id="SSF56281">
    <property type="entry name" value="Metallo-hydrolase/oxidoreductase"/>
    <property type="match status" value="1"/>
</dbReference>
<dbReference type="VEuPathDB" id="AmoebaDB:NAEGRDRAFT_77977"/>
<dbReference type="GO" id="GO:0070290">
    <property type="term" value="F:N-acylphosphatidylethanolamine-specific phospholipase D activity"/>
    <property type="evidence" value="ECO:0007669"/>
    <property type="project" value="InterPro"/>
</dbReference>
<dbReference type="OrthoDB" id="332863at2759"/>
<dbReference type="EMBL" id="GG738846">
    <property type="protein sequence ID" value="EFC50227.1"/>
    <property type="molecule type" value="Genomic_DNA"/>
</dbReference>
<evidence type="ECO:0000313" key="3">
    <source>
        <dbReference type="EMBL" id="EFC50227.1"/>
    </source>
</evidence>
<dbReference type="eggNOG" id="KOG3798">
    <property type="taxonomic scope" value="Eukaryota"/>
</dbReference>
<proteinExistence type="predicted"/>